<dbReference type="PANTHER" id="PTHR30001:SF0">
    <property type="entry name" value="RIBONUCLEASE G"/>
    <property type="match status" value="1"/>
</dbReference>
<dbReference type="SUPFAM" id="SSF50249">
    <property type="entry name" value="Nucleic acid-binding proteins"/>
    <property type="match status" value="1"/>
</dbReference>
<evidence type="ECO:0000256" key="1">
    <source>
        <dbReference type="ARBA" id="ARBA00001946"/>
    </source>
</evidence>
<evidence type="ECO:0000256" key="5">
    <source>
        <dbReference type="ARBA" id="ARBA00022723"/>
    </source>
</evidence>
<comment type="cofactor">
    <cofactor evidence="1">
        <name>Mg(2+)</name>
        <dbReference type="ChEBI" id="CHEBI:18420"/>
    </cofactor>
</comment>
<keyword evidence="8" id="KW-0694">RNA-binding</keyword>
<dbReference type="Gene3D" id="2.40.50.140">
    <property type="entry name" value="Nucleic acid-binding proteins"/>
    <property type="match status" value="1"/>
</dbReference>
<dbReference type="Proteomes" id="UP001195483">
    <property type="component" value="Unassembled WGS sequence"/>
</dbReference>
<keyword evidence="3" id="KW-0004">4Fe-4S</keyword>
<evidence type="ECO:0000313" key="15">
    <source>
        <dbReference type="EMBL" id="KAK3582362.1"/>
    </source>
</evidence>
<dbReference type="InterPro" id="IPR003029">
    <property type="entry name" value="S1_domain"/>
</dbReference>
<evidence type="ECO:0000256" key="11">
    <source>
        <dbReference type="ARBA" id="ARBA00023239"/>
    </source>
</evidence>
<keyword evidence="9" id="KW-0408">Iron</keyword>
<dbReference type="PANTHER" id="PTHR30001">
    <property type="entry name" value="RIBONUCLEASE"/>
    <property type="match status" value="1"/>
</dbReference>
<dbReference type="GO" id="GO:0016787">
    <property type="term" value="F:hydrolase activity"/>
    <property type="evidence" value="ECO:0007669"/>
    <property type="project" value="UniProtKB-KW"/>
</dbReference>
<dbReference type="InterPro" id="IPR004659">
    <property type="entry name" value="RNase_E/G"/>
</dbReference>
<dbReference type="InterPro" id="IPR058240">
    <property type="entry name" value="rSAM_sf"/>
</dbReference>
<dbReference type="Pfam" id="PF04055">
    <property type="entry name" value="Radical_SAM"/>
    <property type="match status" value="1"/>
</dbReference>
<evidence type="ECO:0000256" key="7">
    <source>
        <dbReference type="ARBA" id="ARBA00022842"/>
    </source>
</evidence>
<dbReference type="Pfam" id="PF10150">
    <property type="entry name" value="RNase_E_G"/>
    <property type="match status" value="1"/>
</dbReference>
<keyword evidence="7" id="KW-0460">Magnesium</keyword>
<evidence type="ECO:0000256" key="2">
    <source>
        <dbReference type="ARBA" id="ARBA00005522"/>
    </source>
</evidence>
<keyword evidence="16" id="KW-1185">Reference proteome</keyword>
<evidence type="ECO:0008006" key="17">
    <source>
        <dbReference type="Google" id="ProtNLM"/>
    </source>
</evidence>
<dbReference type="GO" id="GO:0051539">
    <property type="term" value="F:4 iron, 4 sulfur cluster binding"/>
    <property type="evidence" value="ECO:0007669"/>
    <property type="project" value="UniProtKB-KW"/>
</dbReference>
<dbReference type="GO" id="GO:0003723">
    <property type="term" value="F:RNA binding"/>
    <property type="evidence" value="ECO:0007669"/>
    <property type="project" value="UniProtKB-KW"/>
</dbReference>
<dbReference type="EMBL" id="JAEAOA010001427">
    <property type="protein sequence ID" value="KAK3582362.1"/>
    <property type="molecule type" value="Genomic_DNA"/>
</dbReference>
<keyword evidence="4" id="KW-0949">S-adenosyl-L-methionine</keyword>
<dbReference type="PROSITE" id="PS51918">
    <property type="entry name" value="RADICAL_SAM"/>
    <property type="match status" value="1"/>
</dbReference>
<dbReference type="HAMAP" id="MF_00917">
    <property type="entry name" value="QueE"/>
    <property type="match status" value="1"/>
</dbReference>
<reference evidence="15" key="1">
    <citation type="journal article" date="2021" name="Genome Biol. Evol.">
        <title>A High-Quality Reference Genome for a Parasitic Bivalve with Doubly Uniparental Inheritance (Bivalvia: Unionida).</title>
        <authorList>
            <person name="Smith C.H."/>
        </authorList>
    </citation>
    <scope>NUCLEOTIDE SEQUENCE</scope>
    <source>
        <strain evidence="15">CHS0354</strain>
    </source>
</reference>
<feature type="domain" description="S1 motif" evidence="13">
    <location>
        <begin position="40"/>
        <end position="74"/>
    </location>
</feature>
<evidence type="ECO:0000313" key="16">
    <source>
        <dbReference type="Proteomes" id="UP001195483"/>
    </source>
</evidence>
<dbReference type="SMART" id="SM00316">
    <property type="entry name" value="S1"/>
    <property type="match status" value="1"/>
</dbReference>
<evidence type="ECO:0000256" key="10">
    <source>
        <dbReference type="ARBA" id="ARBA00023014"/>
    </source>
</evidence>
<evidence type="ECO:0000256" key="9">
    <source>
        <dbReference type="ARBA" id="ARBA00023004"/>
    </source>
</evidence>
<reference evidence="15" key="2">
    <citation type="journal article" date="2021" name="Genome Biol. Evol.">
        <title>Developing a high-quality reference genome for a parasitic bivalve with doubly uniparental inheritance (Bivalvia: Unionida).</title>
        <authorList>
            <person name="Smith C.H."/>
        </authorList>
    </citation>
    <scope>NUCLEOTIDE SEQUENCE</scope>
    <source>
        <strain evidence="15">CHS0354</strain>
        <tissue evidence="15">Mantle</tissue>
    </source>
</reference>
<evidence type="ECO:0000256" key="12">
    <source>
        <dbReference type="ARBA" id="ARBA00023436"/>
    </source>
</evidence>
<keyword evidence="10" id="KW-0411">Iron-sulfur</keyword>
<dbReference type="PROSITE" id="PS50126">
    <property type="entry name" value="S1"/>
    <property type="match status" value="1"/>
</dbReference>
<dbReference type="AlphaFoldDB" id="A0AAE0VMK7"/>
<protein>
    <recommendedName>
        <fullName evidence="17">7-carboxy-7-deazaguanine synthase</fullName>
    </recommendedName>
</protein>
<dbReference type="InterPro" id="IPR007197">
    <property type="entry name" value="rSAM"/>
</dbReference>
<dbReference type="SFLD" id="SFLDS00029">
    <property type="entry name" value="Radical_SAM"/>
    <property type="match status" value="1"/>
</dbReference>
<dbReference type="GO" id="GO:0046872">
    <property type="term" value="F:metal ion binding"/>
    <property type="evidence" value="ECO:0007669"/>
    <property type="project" value="UniProtKB-KW"/>
</dbReference>
<dbReference type="GO" id="GO:0016829">
    <property type="term" value="F:lyase activity"/>
    <property type="evidence" value="ECO:0007669"/>
    <property type="project" value="UniProtKB-KW"/>
</dbReference>
<proteinExistence type="inferred from homology"/>
<sequence>MEKKQILMQQLKGEVQIGMLENRRLAELLIENEEVIQTVGNIYWGKVQRVVEGLQAAFIDIGEKTDGFLHFSDVGTTSEDYQHLVIDDDDAFEDDEDEEDIVKPSEAKKQPLKKRGQQTLREKRRQHTQMIASKLTPGDMILVQVIKEPIGNKGYRLTSDITIAGHFVVLLPFGGGSLAISKRINNRKERKRLRMIVKNFEQMKNCGAIIRTVAEDQNEDILKRDVSGLISKWVNIENLIKKAKRPMLVHREDDIITSTLRDYLKSDVDEIITNSQHIFRQTQNFLTWASPQMEEKLRLYKGRLPLFDAYGVAKDAESITKNKIWLRSGGYIIIEHTEAMVVIDVNSGKYTARKEQEENSLKTNLEAAREVAHQLRLRDIGGIIVVDFIDLLERDNTVKVYDALRAELKLDRARSNILPMSEFGIIQITRERIRPSLTQRMRASCPTCNGTGILMSKKNTFQQIERWLRKYALSPKAVFSKLQLRINPELLKDEGKPSFIMLSIIWFAQHLIRGESTNMGRPCIFVRLTGCDLRCSYCDTKYAYHEGQIMSMNEVLQTIQKYPCSLILITGGEPLLQHDCYMLLTALCDNHYEVMLETSGHILTDAVDKRVKKIIDMKTPSSLMSKKNNYENLKFCSMHDEVKFVIGSKEDYEWSKHLILTTNLTNRTNVLFSPVFETLPPLSLATWILTDAIPVRFQIQLHKYIWEPNTKGV</sequence>
<dbReference type="GO" id="GO:0004540">
    <property type="term" value="F:RNA nuclease activity"/>
    <property type="evidence" value="ECO:0007669"/>
    <property type="project" value="InterPro"/>
</dbReference>
<dbReference type="SUPFAM" id="SSF102114">
    <property type="entry name" value="Radical SAM enzymes"/>
    <property type="match status" value="1"/>
</dbReference>
<dbReference type="CDD" id="cd04453">
    <property type="entry name" value="S1_RNase_E"/>
    <property type="match status" value="1"/>
</dbReference>
<evidence type="ECO:0000259" key="14">
    <source>
        <dbReference type="PROSITE" id="PS51918"/>
    </source>
</evidence>
<dbReference type="InterPro" id="IPR019307">
    <property type="entry name" value="RNA-bd_AU-1/RNase_E/G"/>
</dbReference>
<keyword evidence="11" id="KW-0456">Lyase</keyword>
<evidence type="ECO:0000256" key="8">
    <source>
        <dbReference type="ARBA" id="ARBA00022884"/>
    </source>
</evidence>
<keyword evidence="6" id="KW-0378">Hydrolase</keyword>
<dbReference type="GO" id="GO:0006364">
    <property type="term" value="P:rRNA processing"/>
    <property type="evidence" value="ECO:0007669"/>
    <property type="project" value="TreeGrafter"/>
</dbReference>
<dbReference type="Gene3D" id="3.20.20.70">
    <property type="entry name" value="Aldolase class I"/>
    <property type="match status" value="1"/>
</dbReference>
<comment type="function">
    <text evidence="12">Involved in intercistronic processing of primary transcripts from chloroplast operons. The endonucleolytic activity of the enzyme depends on the number of phosphates at the 5' end, is inhibited by structured RNA, and preferentially cleaves A/U-rich sequences.</text>
</comment>
<accession>A0AAE0VMK7</accession>
<evidence type="ECO:0000259" key="13">
    <source>
        <dbReference type="PROSITE" id="PS50126"/>
    </source>
</evidence>
<comment type="similarity">
    <text evidence="2">Belongs to the RNase E/G family.</text>
</comment>
<name>A0AAE0VMK7_9BIVA</name>
<keyword evidence="5" id="KW-0479">Metal-binding</keyword>
<dbReference type="InterPro" id="IPR012340">
    <property type="entry name" value="NA-bd_OB-fold"/>
</dbReference>
<dbReference type="NCBIfam" id="TIGR00757">
    <property type="entry name" value="RNaseEG"/>
    <property type="match status" value="1"/>
</dbReference>
<organism evidence="15 16">
    <name type="scientific">Potamilus streckersoni</name>
    <dbReference type="NCBI Taxonomy" id="2493646"/>
    <lineage>
        <taxon>Eukaryota</taxon>
        <taxon>Metazoa</taxon>
        <taxon>Spiralia</taxon>
        <taxon>Lophotrochozoa</taxon>
        <taxon>Mollusca</taxon>
        <taxon>Bivalvia</taxon>
        <taxon>Autobranchia</taxon>
        <taxon>Heteroconchia</taxon>
        <taxon>Palaeoheterodonta</taxon>
        <taxon>Unionida</taxon>
        <taxon>Unionoidea</taxon>
        <taxon>Unionidae</taxon>
        <taxon>Ambleminae</taxon>
        <taxon>Lampsilini</taxon>
        <taxon>Potamilus</taxon>
    </lineage>
</organism>
<gene>
    <name evidence="15" type="ORF">CHS0354_023906</name>
</gene>
<dbReference type="GO" id="GO:0005737">
    <property type="term" value="C:cytoplasm"/>
    <property type="evidence" value="ECO:0007669"/>
    <property type="project" value="TreeGrafter"/>
</dbReference>
<evidence type="ECO:0000256" key="3">
    <source>
        <dbReference type="ARBA" id="ARBA00022485"/>
    </source>
</evidence>
<evidence type="ECO:0000256" key="4">
    <source>
        <dbReference type="ARBA" id="ARBA00022691"/>
    </source>
</evidence>
<comment type="caution">
    <text evidence="15">The sequence shown here is derived from an EMBL/GenBank/DDBJ whole genome shotgun (WGS) entry which is preliminary data.</text>
</comment>
<dbReference type="InterPro" id="IPR024924">
    <property type="entry name" value="7-CO-7-deazaguanine_synth-like"/>
</dbReference>
<evidence type="ECO:0000256" key="6">
    <source>
        <dbReference type="ARBA" id="ARBA00022801"/>
    </source>
</evidence>
<reference evidence="15" key="3">
    <citation type="submission" date="2023-05" db="EMBL/GenBank/DDBJ databases">
        <authorList>
            <person name="Smith C.H."/>
        </authorList>
    </citation>
    <scope>NUCLEOTIDE SEQUENCE</scope>
    <source>
        <strain evidence="15">CHS0354</strain>
        <tissue evidence="15">Mantle</tissue>
    </source>
</reference>
<feature type="domain" description="Radical SAM core" evidence="14">
    <location>
        <begin position="518"/>
        <end position="708"/>
    </location>
</feature>
<dbReference type="InterPro" id="IPR013785">
    <property type="entry name" value="Aldolase_TIM"/>
</dbReference>